<gene>
    <name evidence="1" type="ORF">PanWU01x14_285240</name>
</gene>
<dbReference type="EMBL" id="JXTB01000402">
    <property type="protein sequence ID" value="PON41992.1"/>
    <property type="molecule type" value="Genomic_DNA"/>
</dbReference>
<dbReference type="AlphaFoldDB" id="A0A2P5AZM1"/>
<evidence type="ECO:0000313" key="1">
    <source>
        <dbReference type="EMBL" id="PON41992.1"/>
    </source>
</evidence>
<keyword evidence="2" id="KW-1185">Reference proteome</keyword>
<name>A0A2P5AZM1_PARAD</name>
<proteinExistence type="predicted"/>
<sequence>MKASMWRTKNRIARIEGNIGNWQKEEWMIASAIESYFADIFTTCCPSTPDMAKVQYSSGSNLMIQQSVRLMFPLQRQRFSKSLRKWEPLKLQALVDFIQFFTNVIGKWWANVLRSFV</sequence>
<organism evidence="1 2">
    <name type="scientific">Parasponia andersonii</name>
    <name type="common">Sponia andersonii</name>
    <dbReference type="NCBI Taxonomy" id="3476"/>
    <lineage>
        <taxon>Eukaryota</taxon>
        <taxon>Viridiplantae</taxon>
        <taxon>Streptophyta</taxon>
        <taxon>Embryophyta</taxon>
        <taxon>Tracheophyta</taxon>
        <taxon>Spermatophyta</taxon>
        <taxon>Magnoliopsida</taxon>
        <taxon>eudicotyledons</taxon>
        <taxon>Gunneridae</taxon>
        <taxon>Pentapetalae</taxon>
        <taxon>rosids</taxon>
        <taxon>fabids</taxon>
        <taxon>Rosales</taxon>
        <taxon>Cannabaceae</taxon>
        <taxon>Parasponia</taxon>
    </lineage>
</organism>
<protein>
    <submittedName>
        <fullName evidence="1">Uncharacterized protein</fullName>
    </submittedName>
</protein>
<evidence type="ECO:0000313" key="2">
    <source>
        <dbReference type="Proteomes" id="UP000237105"/>
    </source>
</evidence>
<dbReference type="Proteomes" id="UP000237105">
    <property type="component" value="Unassembled WGS sequence"/>
</dbReference>
<accession>A0A2P5AZM1</accession>
<reference evidence="2" key="1">
    <citation type="submission" date="2016-06" db="EMBL/GenBank/DDBJ databases">
        <title>Parallel loss of symbiosis genes in relatives of nitrogen-fixing non-legume Parasponia.</title>
        <authorList>
            <person name="Van Velzen R."/>
            <person name="Holmer R."/>
            <person name="Bu F."/>
            <person name="Rutten L."/>
            <person name="Van Zeijl A."/>
            <person name="Liu W."/>
            <person name="Santuari L."/>
            <person name="Cao Q."/>
            <person name="Sharma T."/>
            <person name="Shen D."/>
            <person name="Roswanjaya Y."/>
            <person name="Wardhani T."/>
            <person name="Kalhor M.S."/>
            <person name="Jansen J."/>
            <person name="Van den Hoogen J."/>
            <person name="Gungor B."/>
            <person name="Hartog M."/>
            <person name="Hontelez J."/>
            <person name="Verver J."/>
            <person name="Yang W.-C."/>
            <person name="Schijlen E."/>
            <person name="Repin R."/>
            <person name="Schilthuizen M."/>
            <person name="Schranz E."/>
            <person name="Heidstra R."/>
            <person name="Miyata K."/>
            <person name="Fedorova E."/>
            <person name="Kohlen W."/>
            <person name="Bisseling T."/>
            <person name="Smit S."/>
            <person name="Geurts R."/>
        </authorList>
    </citation>
    <scope>NUCLEOTIDE SEQUENCE [LARGE SCALE GENOMIC DNA]</scope>
    <source>
        <strain evidence="2">cv. WU1-14</strain>
    </source>
</reference>
<comment type="caution">
    <text evidence="1">The sequence shown here is derived from an EMBL/GenBank/DDBJ whole genome shotgun (WGS) entry which is preliminary data.</text>
</comment>